<dbReference type="GO" id="GO:0004222">
    <property type="term" value="F:metalloendopeptidase activity"/>
    <property type="evidence" value="ECO:0007669"/>
    <property type="project" value="TreeGrafter"/>
</dbReference>
<dbReference type="SUPFAM" id="SSF51261">
    <property type="entry name" value="Duplicated hybrid motif"/>
    <property type="match status" value="1"/>
</dbReference>
<dbReference type="PANTHER" id="PTHR21666:SF270">
    <property type="entry name" value="MUREIN HYDROLASE ACTIVATOR ENVC"/>
    <property type="match status" value="1"/>
</dbReference>
<keyword evidence="2" id="KW-0732">Signal</keyword>
<dbReference type="Gene3D" id="6.10.250.3150">
    <property type="match status" value="1"/>
</dbReference>
<dbReference type="Gene3D" id="2.70.70.10">
    <property type="entry name" value="Glucose Permease (Domain IIA)"/>
    <property type="match status" value="1"/>
</dbReference>
<evidence type="ECO:0000256" key="1">
    <source>
        <dbReference type="SAM" id="Coils"/>
    </source>
</evidence>
<feature type="coiled-coil region" evidence="1">
    <location>
        <begin position="31"/>
        <end position="121"/>
    </location>
</feature>
<proteinExistence type="predicted"/>
<name>A0A932YWB2_9BACT</name>
<dbReference type="Proteomes" id="UP000756703">
    <property type="component" value="Unassembled WGS sequence"/>
</dbReference>
<evidence type="ECO:0000313" key="4">
    <source>
        <dbReference type="EMBL" id="MBI4132601.1"/>
    </source>
</evidence>
<dbReference type="InterPro" id="IPR050570">
    <property type="entry name" value="Cell_wall_metabolism_enzyme"/>
</dbReference>
<gene>
    <name evidence="4" type="ORF">HY473_00670</name>
</gene>
<dbReference type="Pfam" id="PF01551">
    <property type="entry name" value="Peptidase_M23"/>
    <property type="match status" value="1"/>
</dbReference>
<reference evidence="4" key="1">
    <citation type="submission" date="2020-07" db="EMBL/GenBank/DDBJ databases">
        <title>Huge and variable diversity of episymbiotic CPR bacteria and DPANN archaea in groundwater ecosystems.</title>
        <authorList>
            <person name="He C.Y."/>
            <person name="Keren R."/>
            <person name="Whittaker M."/>
            <person name="Farag I.F."/>
            <person name="Doudna J."/>
            <person name="Cate J.H.D."/>
            <person name="Banfield J.F."/>
        </authorList>
    </citation>
    <scope>NUCLEOTIDE SEQUENCE</scope>
    <source>
        <strain evidence="4">NC_groundwater_1225_Ag_S-0.1um_56_177</strain>
    </source>
</reference>
<accession>A0A932YWB2</accession>
<dbReference type="InterPro" id="IPR016047">
    <property type="entry name" value="M23ase_b-sheet_dom"/>
</dbReference>
<organism evidence="4 5">
    <name type="scientific">Candidatus Sungiibacteriota bacterium</name>
    <dbReference type="NCBI Taxonomy" id="2750080"/>
    <lineage>
        <taxon>Bacteria</taxon>
        <taxon>Candidatus Sungiibacteriota</taxon>
    </lineage>
</organism>
<evidence type="ECO:0000256" key="2">
    <source>
        <dbReference type="SAM" id="SignalP"/>
    </source>
</evidence>
<dbReference type="AlphaFoldDB" id="A0A932YWB2"/>
<evidence type="ECO:0000313" key="5">
    <source>
        <dbReference type="Proteomes" id="UP000756703"/>
    </source>
</evidence>
<protein>
    <submittedName>
        <fullName evidence="4">Peptidoglycan DD-metalloendopeptidase family protein</fullName>
    </submittedName>
</protein>
<feature type="coiled-coil region" evidence="1">
    <location>
        <begin position="168"/>
        <end position="258"/>
    </location>
</feature>
<dbReference type="PANTHER" id="PTHR21666">
    <property type="entry name" value="PEPTIDASE-RELATED"/>
    <property type="match status" value="1"/>
</dbReference>
<keyword evidence="1" id="KW-0175">Coiled coil</keyword>
<comment type="caution">
    <text evidence="4">The sequence shown here is derived from an EMBL/GenBank/DDBJ whole genome shotgun (WGS) entry which is preliminary data.</text>
</comment>
<feature type="signal peptide" evidence="2">
    <location>
        <begin position="1"/>
        <end position="30"/>
    </location>
</feature>
<dbReference type="CDD" id="cd12797">
    <property type="entry name" value="M23_peptidase"/>
    <property type="match status" value="1"/>
</dbReference>
<feature type="domain" description="M23ase beta-sheet core" evidence="3">
    <location>
        <begin position="298"/>
        <end position="390"/>
    </location>
</feature>
<dbReference type="InterPro" id="IPR011055">
    <property type="entry name" value="Dup_hybrid_motif"/>
</dbReference>
<sequence>MSVRRQKPGVVLFCIAVLGGFLAFSFGASADEDIRQQIDQKSEEIKKLEEEAKKFRGVLEETGRQVRTLQGDIRELDRRITGLEATIRVTNAKIARTNLEIKALGQEIQEKEATIAIERDRLRHLVGILAAGDNETPIEILMKNQTLAAFFTSIEYVMTLERDIHSALGELRRDREVLKGQKTEAEKKKLELAALTEDLADQKTLQLEARRGRSALLTETKNQERRFQELLVEVERKREALQQEINSLEAKLVARFDRSLLPKAGTGILGWPLPDPIFITQYFGQTAFARSGAYNGNGHNGIDFRAPLGTAVFASEGGVVRASGDTDLACRRSSYGRWILIDHPNRLATLYAHLSLLKVTPGASVSRGELIGYSGFSGYATGPHLHFTVFARDAVEVGILKSRACGTNMTLPLSPFGGYLNPLDYL</sequence>
<dbReference type="EMBL" id="JACQMI010000005">
    <property type="protein sequence ID" value="MBI4132601.1"/>
    <property type="molecule type" value="Genomic_DNA"/>
</dbReference>
<evidence type="ECO:0000259" key="3">
    <source>
        <dbReference type="Pfam" id="PF01551"/>
    </source>
</evidence>
<feature type="chain" id="PRO_5037438785" evidence="2">
    <location>
        <begin position="31"/>
        <end position="426"/>
    </location>
</feature>